<dbReference type="InterPro" id="IPR003879">
    <property type="entry name" value="Butyrophylin_SPRY"/>
</dbReference>
<accession>A0A6P8P7Y0</accession>
<evidence type="ECO:0000259" key="8">
    <source>
        <dbReference type="PROSITE" id="PS50188"/>
    </source>
</evidence>
<dbReference type="PROSITE" id="PS50089">
    <property type="entry name" value="ZF_RING_2"/>
    <property type="match status" value="1"/>
</dbReference>
<gene>
    <name evidence="10" type="primary">LOC117346321</name>
</gene>
<keyword evidence="1" id="KW-0479">Metal-binding</keyword>
<dbReference type="InterPro" id="IPR000315">
    <property type="entry name" value="Znf_B-box"/>
</dbReference>
<dbReference type="SMART" id="SM00184">
    <property type="entry name" value="RING"/>
    <property type="match status" value="1"/>
</dbReference>
<feature type="domain" description="B box-type" evidence="7">
    <location>
        <begin position="86"/>
        <end position="127"/>
    </location>
</feature>
<evidence type="ECO:0000259" key="6">
    <source>
        <dbReference type="PROSITE" id="PS50089"/>
    </source>
</evidence>
<keyword evidence="2 4" id="KW-0863">Zinc-finger</keyword>
<dbReference type="InterPro" id="IPR035033">
    <property type="entry name" value="PRY/SPRY_TRIM39"/>
</dbReference>
<proteinExistence type="predicted"/>
<dbReference type="RefSeq" id="XP_033771611.1">
    <property type="nucleotide sequence ID" value="XM_033915720.1"/>
</dbReference>
<reference evidence="10" key="1">
    <citation type="submission" date="2025-08" db="UniProtKB">
        <authorList>
            <consortium name="RefSeq"/>
        </authorList>
    </citation>
    <scope>IDENTIFICATION</scope>
</reference>
<feature type="coiled-coil region" evidence="5">
    <location>
        <begin position="185"/>
        <end position="237"/>
    </location>
</feature>
<dbReference type="KEGG" id="gsh:117346321"/>
<dbReference type="InterPro" id="IPR050143">
    <property type="entry name" value="TRIM/RBCC"/>
</dbReference>
<dbReference type="CDD" id="cd19762">
    <property type="entry name" value="Bbox2_TRIM7-like"/>
    <property type="match status" value="1"/>
</dbReference>
<organism evidence="9 10">
    <name type="scientific">Geotrypetes seraphini</name>
    <name type="common">Gaboon caecilian</name>
    <name type="synonym">Caecilia seraphini</name>
    <dbReference type="NCBI Taxonomy" id="260995"/>
    <lineage>
        <taxon>Eukaryota</taxon>
        <taxon>Metazoa</taxon>
        <taxon>Chordata</taxon>
        <taxon>Craniata</taxon>
        <taxon>Vertebrata</taxon>
        <taxon>Euteleostomi</taxon>
        <taxon>Amphibia</taxon>
        <taxon>Gymnophiona</taxon>
        <taxon>Geotrypetes</taxon>
    </lineage>
</organism>
<dbReference type="CDD" id="cd16594">
    <property type="entry name" value="RING-HC_TRIM7-like_C-IV"/>
    <property type="match status" value="1"/>
</dbReference>
<dbReference type="InParanoid" id="A0A6P8P7Y0"/>
<dbReference type="InterPro" id="IPR043136">
    <property type="entry name" value="B30.2/SPRY_sf"/>
</dbReference>
<dbReference type="SMART" id="SM00449">
    <property type="entry name" value="SPRY"/>
    <property type="match status" value="1"/>
</dbReference>
<dbReference type="Pfam" id="PF15227">
    <property type="entry name" value="zf-C3HC4_4"/>
    <property type="match status" value="1"/>
</dbReference>
<evidence type="ECO:0000313" key="9">
    <source>
        <dbReference type="Proteomes" id="UP000515159"/>
    </source>
</evidence>
<evidence type="ECO:0000256" key="4">
    <source>
        <dbReference type="PROSITE-ProRule" id="PRU00024"/>
    </source>
</evidence>
<evidence type="ECO:0000313" key="10">
    <source>
        <dbReference type="RefSeq" id="XP_033771611.1"/>
    </source>
</evidence>
<dbReference type="InterPro" id="IPR013083">
    <property type="entry name" value="Znf_RING/FYVE/PHD"/>
</dbReference>
<feature type="domain" description="RING-type" evidence="6">
    <location>
        <begin position="17"/>
        <end position="57"/>
    </location>
</feature>
<evidence type="ECO:0000259" key="7">
    <source>
        <dbReference type="PROSITE" id="PS50119"/>
    </source>
</evidence>
<dbReference type="SUPFAM" id="SSF57850">
    <property type="entry name" value="RING/U-box"/>
    <property type="match status" value="1"/>
</dbReference>
<name>A0A6P8P7Y0_GEOSA</name>
<dbReference type="PROSITE" id="PS00518">
    <property type="entry name" value="ZF_RING_1"/>
    <property type="match status" value="1"/>
</dbReference>
<dbReference type="InterPro" id="IPR013320">
    <property type="entry name" value="ConA-like_dom_sf"/>
</dbReference>
<dbReference type="FunCoup" id="A0A6P8P7Y0">
    <property type="interactions" value="2350"/>
</dbReference>
<keyword evidence="3" id="KW-0862">Zinc</keyword>
<evidence type="ECO:0000256" key="2">
    <source>
        <dbReference type="ARBA" id="ARBA00022771"/>
    </source>
</evidence>
<dbReference type="GO" id="GO:0008270">
    <property type="term" value="F:zinc ion binding"/>
    <property type="evidence" value="ECO:0007669"/>
    <property type="project" value="UniProtKB-KW"/>
</dbReference>
<dbReference type="InterPro" id="IPR001841">
    <property type="entry name" value="Znf_RING"/>
</dbReference>
<sequence length="479" mass="55796">MIAASSTAESLREETSCSICLDYFTDPVIIHCGHNFCRSCINRSWEGITKFSCPQCRKTSKQMNLRPNWQLANITELAKKMPKSNQAEKLCEKHEEKLKLFCTEDQKLICVVCKEGKDHRSHSVIPTEEAVQEYRVKYEKHLYPLWNKLQEILYFKYSEEKKAEKLKYETKTKKEKIQSEFEELHQFLNEEQRILLSRLEEEEKEILKKIKDNVTQLEDQSSSLNKLISEMEEKSQQSAVELLKDAKVILSRCQTMEFLSPKAVCTEEEKCSHLSFLRQYFILKDVITKYKGKLSAERVNVSLDPEIANPWLILSEDRKSVRLGVTRQKLPDNPQRFDPCPCVLGFESFTSGRHYWEVEVGDKTDWDFGVCKDSVNRKGKITRSPERGYWVIWLRNGDKYEALTSPSTLLPLSVRPRAVGIFLDYEAGKVSFYNADNKSHLFTFTDTFSEKLRPYFSPFLNLKGKNAGALKIRPVPDWE</sequence>
<dbReference type="GeneID" id="117346321"/>
<feature type="domain" description="B30.2/SPRY" evidence="8">
    <location>
        <begin position="281"/>
        <end position="475"/>
    </location>
</feature>
<dbReference type="PROSITE" id="PS50188">
    <property type="entry name" value="B302_SPRY"/>
    <property type="match status" value="1"/>
</dbReference>
<dbReference type="SUPFAM" id="SSF49899">
    <property type="entry name" value="Concanavalin A-like lectins/glucanases"/>
    <property type="match status" value="1"/>
</dbReference>
<dbReference type="PRINTS" id="PR01407">
    <property type="entry name" value="BUTYPHLNCDUF"/>
</dbReference>
<evidence type="ECO:0000256" key="5">
    <source>
        <dbReference type="SAM" id="Coils"/>
    </source>
</evidence>
<dbReference type="Gene3D" id="3.30.160.60">
    <property type="entry name" value="Classic Zinc Finger"/>
    <property type="match status" value="1"/>
</dbReference>
<dbReference type="PROSITE" id="PS50119">
    <property type="entry name" value="ZF_BBOX"/>
    <property type="match status" value="1"/>
</dbReference>
<dbReference type="Gene3D" id="2.60.120.920">
    <property type="match status" value="1"/>
</dbReference>
<protein>
    <submittedName>
        <fullName evidence="10">E3 ubiquitin-protein ligase TRIM39-like</fullName>
    </submittedName>
</protein>
<dbReference type="PANTHER" id="PTHR24103">
    <property type="entry name" value="E3 UBIQUITIN-PROTEIN LIGASE TRIM"/>
    <property type="match status" value="1"/>
</dbReference>
<dbReference type="Proteomes" id="UP000515159">
    <property type="component" value="Chromosome 12"/>
</dbReference>
<dbReference type="FunFam" id="2.60.120.920:FF:000004">
    <property type="entry name" value="Butyrophilin subfamily 1 member A1"/>
    <property type="match status" value="1"/>
</dbReference>
<keyword evidence="9" id="KW-1185">Reference proteome</keyword>
<dbReference type="SMART" id="SM00336">
    <property type="entry name" value="BBOX"/>
    <property type="match status" value="1"/>
</dbReference>
<dbReference type="AlphaFoldDB" id="A0A6P8P7Y0"/>
<dbReference type="InterPro" id="IPR001870">
    <property type="entry name" value="B30.2/SPRY"/>
</dbReference>
<dbReference type="OrthoDB" id="128536at2759"/>
<dbReference type="Pfam" id="PF13765">
    <property type="entry name" value="PRY"/>
    <property type="match status" value="1"/>
</dbReference>
<keyword evidence="5" id="KW-0175">Coiled coil</keyword>
<dbReference type="SUPFAM" id="SSF57845">
    <property type="entry name" value="B-box zinc-binding domain"/>
    <property type="match status" value="1"/>
</dbReference>
<dbReference type="SMART" id="SM00589">
    <property type="entry name" value="PRY"/>
    <property type="match status" value="1"/>
</dbReference>
<dbReference type="InterPro" id="IPR006574">
    <property type="entry name" value="PRY"/>
</dbReference>
<dbReference type="CDD" id="cd13745">
    <property type="entry name" value="SPRY_PRY_TRIM39"/>
    <property type="match status" value="1"/>
</dbReference>
<dbReference type="InterPro" id="IPR003877">
    <property type="entry name" value="SPRY_dom"/>
</dbReference>
<dbReference type="Pfam" id="PF00643">
    <property type="entry name" value="zf-B_box"/>
    <property type="match status" value="1"/>
</dbReference>
<dbReference type="Gene3D" id="3.30.40.10">
    <property type="entry name" value="Zinc/RING finger domain, C3HC4 (zinc finger)"/>
    <property type="match status" value="1"/>
</dbReference>
<dbReference type="InterPro" id="IPR017907">
    <property type="entry name" value="Znf_RING_CS"/>
</dbReference>
<dbReference type="Pfam" id="PF00622">
    <property type="entry name" value="SPRY"/>
    <property type="match status" value="1"/>
</dbReference>
<evidence type="ECO:0000256" key="3">
    <source>
        <dbReference type="ARBA" id="ARBA00022833"/>
    </source>
</evidence>
<evidence type="ECO:0000256" key="1">
    <source>
        <dbReference type="ARBA" id="ARBA00022723"/>
    </source>
</evidence>